<comment type="caution">
    <text evidence="15">The sequence shown here is derived from an EMBL/GenBank/DDBJ whole genome shotgun (WGS) entry which is preliminary data.</text>
</comment>
<keyword evidence="16" id="KW-1185">Reference proteome</keyword>
<keyword evidence="10" id="KW-0902">Two-component regulatory system</keyword>
<gene>
    <name evidence="15" type="ORF">C446_08681</name>
</gene>
<dbReference type="SUPFAM" id="SSF55785">
    <property type="entry name" value="PYP-like sensor domain (PAS domain)"/>
    <property type="match status" value="1"/>
</dbReference>
<feature type="domain" description="Histidine kinase" evidence="13">
    <location>
        <begin position="367"/>
        <end position="569"/>
    </location>
</feature>
<evidence type="ECO:0000256" key="9">
    <source>
        <dbReference type="ARBA" id="ARBA00022989"/>
    </source>
</evidence>
<dbReference type="GO" id="GO:0007234">
    <property type="term" value="P:osmosensory signaling via phosphorelay pathway"/>
    <property type="evidence" value="ECO:0007669"/>
    <property type="project" value="TreeGrafter"/>
</dbReference>
<protein>
    <recommendedName>
        <fullName evidence="3">histidine kinase</fullName>
        <ecNumber evidence="3">2.7.13.3</ecNumber>
    </recommendedName>
</protein>
<feature type="transmembrane region" description="Helical" evidence="12">
    <location>
        <begin position="65"/>
        <end position="86"/>
    </location>
</feature>
<feature type="transmembrane region" description="Helical" evidence="12">
    <location>
        <begin position="32"/>
        <end position="53"/>
    </location>
</feature>
<dbReference type="GO" id="GO:0004673">
    <property type="term" value="F:protein histidine kinase activity"/>
    <property type="evidence" value="ECO:0007669"/>
    <property type="project" value="UniProtKB-EC"/>
</dbReference>
<dbReference type="PROSITE" id="PS50112">
    <property type="entry name" value="PAS"/>
    <property type="match status" value="1"/>
</dbReference>
<dbReference type="PATRIC" id="fig|1227454.3.peg.1757"/>
<dbReference type="CDD" id="cd00075">
    <property type="entry name" value="HATPase"/>
    <property type="match status" value="1"/>
</dbReference>
<dbReference type="Gene3D" id="3.30.565.10">
    <property type="entry name" value="Histidine kinase-like ATPase, C-terminal domain"/>
    <property type="match status" value="1"/>
</dbReference>
<evidence type="ECO:0000259" key="13">
    <source>
        <dbReference type="PROSITE" id="PS50109"/>
    </source>
</evidence>
<keyword evidence="7 15" id="KW-0418">Kinase</keyword>
<dbReference type="SMART" id="SM00091">
    <property type="entry name" value="PAS"/>
    <property type="match status" value="1"/>
</dbReference>
<dbReference type="SMART" id="SM00387">
    <property type="entry name" value="HATPase_c"/>
    <property type="match status" value="1"/>
</dbReference>
<evidence type="ECO:0000256" key="3">
    <source>
        <dbReference type="ARBA" id="ARBA00012438"/>
    </source>
</evidence>
<dbReference type="GO" id="GO:0030295">
    <property type="term" value="F:protein kinase activator activity"/>
    <property type="evidence" value="ECO:0007669"/>
    <property type="project" value="TreeGrafter"/>
</dbReference>
<dbReference type="PRINTS" id="PR00344">
    <property type="entry name" value="BCTRLSENSOR"/>
</dbReference>
<comment type="catalytic activity">
    <reaction evidence="1">
        <text>ATP + protein L-histidine = ADP + protein N-phospho-L-histidine.</text>
        <dbReference type="EC" id="2.7.13.3"/>
    </reaction>
</comment>
<dbReference type="EC" id="2.7.13.3" evidence="3"/>
<dbReference type="InterPro" id="IPR000014">
    <property type="entry name" value="PAS"/>
</dbReference>
<dbReference type="Gene3D" id="3.30.450.20">
    <property type="entry name" value="PAS domain"/>
    <property type="match status" value="1"/>
</dbReference>
<evidence type="ECO:0000256" key="8">
    <source>
        <dbReference type="ARBA" id="ARBA00022840"/>
    </source>
</evidence>
<evidence type="ECO:0000256" key="10">
    <source>
        <dbReference type="ARBA" id="ARBA00023012"/>
    </source>
</evidence>
<dbReference type="SUPFAM" id="SSF55874">
    <property type="entry name" value="ATPase domain of HSP90 chaperone/DNA topoisomerase II/histidine kinase"/>
    <property type="match status" value="1"/>
</dbReference>
<dbReference type="GO" id="GO:0016020">
    <property type="term" value="C:membrane"/>
    <property type="evidence" value="ECO:0007669"/>
    <property type="project" value="UniProtKB-SubCell"/>
</dbReference>
<dbReference type="InterPro" id="IPR035965">
    <property type="entry name" value="PAS-like_dom_sf"/>
</dbReference>
<dbReference type="InterPro" id="IPR013656">
    <property type="entry name" value="PAS_4"/>
</dbReference>
<keyword evidence="9 12" id="KW-1133">Transmembrane helix</keyword>
<dbReference type="eggNOG" id="arCOG02327">
    <property type="taxonomic scope" value="Archaea"/>
</dbReference>
<dbReference type="PROSITE" id="PS50109">
    <property type="entry name" value="HIS_KIN"/>
    <property type="match status" value="1"/>
</dbReference>
<dbReference type="Pfam" id="PF02518">
    <property type="entry name" value="HATPase_c"/>
    <property type="match status" value="1"/>
</dbReference>
<evidence type="ECO:0000256" key="5">
    <source>
        <dbReference type="ARBA" id="ARBA00022692"/>
    </source>
</evidence>
<organism evidence="15 16">
    <name type="scientific">Halobiforma nitratireducens JCM 10879</name>
    <dbReference type="NCBI Taxonomy" id="1227454"/>
    <lineage>
        <taxon>Archaea</taxon>
        <taxon>Methanobacteriati</taxon>
        <taxon>Methanobacteriota</taxon>
        <taxon>Stenosarchaea group</taxon>
        <taxon>Halobacteria</taxon>
        <taxon>Halobacteriales</taxon>
        <taxon>Natrialbaceae</taxon>
        <taxon>Halobiforma</taxon>
    </lineage>
</organism>
<reference evidence="15 16" key="1">
    <citation type="journal article" date="2014" name="PLoS Genet.">
        <title>Phylogenetically driven sequencing of extremely halophilic archaea reveals strategies for static and dynamic osmo-response.</title>
        <authorList>
            <person name="Becker E.A."/>
            <person name="Seitzer P.M."/>
            <person name="Tritt A."/>
            <person name="Larsen D."/>
            <person name="Krusor M."/>
            <person name="Yao A.I."/>
            <person name="Wu D."/>
            <person name="Madern D."/>
            <person name="Eisen J.A."/>
            <person name="Darling A.E."/>
            <person name="Facciotti M.T."/>
        </authorList>
    </citation>
    <scope>NUCLEOTIDE SEQUENCE [LARGE SCALE GENOMIC DNA]</scope>
    <source>
        <strain evidence="15 16">JCM 10879</strain>
    </source>
</reference>
<sequence length="570" mass="62911">MSLKLTNPIHGLYFTTSETTASFQYLAVEHGVLHWSATGLSYVLAAIGLFMIFELYVRSEYDTRPLGILTVLLGLPVVFDIVAIATPRLINFIYAPIGVAIFAVGVLLVFQERLLAVRTALPGSAASIYLDGDRRITDVSDEVVKLFPGIERAIGDPLSEALPEATPHLEAEGSIFELSKNDDMRYYLVETNPVGLADSEAQVLSFTDVTRLEKKRRQLHRRERELDTQNELYRAVLAASFDFVYRMDPDGRLTFVSPSVEDALGYEPEALVGDRADRLTPTNEASDQAHRYLDDVLDGESLQIQDFQLEHHDGKRVYADIRVVPIYEPGISEEERTAETIVGAQGMVRETMERHRRESLISVINRVLRHNVRNKLTIINGYAGRLSNDLDGKAATNADQIVDTADSLIELTESAREIAQVRSESYKLESHNVVPILDGVVTEIEEQYPNASISVDTPESAVAQTLPKIETAFVELLDNAAKHSGESPSIDLEVAVGTEWVTVTIADDGPGLPENERQALSVGTEEPLAHGSGLGLWLIYWVVTTLDGDIEVLEADQGTTVTINLPKSDL</sequence>
<evidence type="ECO:0000256" key="6">
    <source>
        <dbReference type="ARBA" id="ARBA00022741"/>
    </source>
</evidence>
<comment type="subcellular location">
    <subcellularLocation>
        <location evidence="2">Membrane</location>
        <topology evidence="2">Multi-pass membrane protein</topology>
    </subcellularLocation>
</comment>
<dbReference type="InterPro" id="IPR003594">
    <property type="entry name" value="HATPase_dom"/>
</dbReference>
<dbReference type="GO" id="GO:0005524">
    <property type="term" value="F:ATP binding"/>
    <property type="evidence" value="ECO:0007669"/>
    <property type="project" value="UniProtKB-KW"/>
</dbReference>
<evidence type="ECO:0000256" key="4">
    <source>
        <dbReference type="ARBA" id="ARBA00022679"/>
    </source>
</evidence>
<feature type="transmembrane region" description="Helical" evidence="12">
    <location>
        <begin position="92"/>
        <end position="110"/>
    </location>
</feature>
<accession>M0M4I3</accession>
<dbReference type="InterPro" id="IPR031621">
    <property type="entry name" value="HisKA_7TM"/>
</dbReference>
<keyword evidence="6" id="KW-0547">Nucleotide-binding</keyword>
<dbReference type="PANTHER" id="PTHR42878:SF7">
    <property type="entry name" value="SENSOR HISTIDINE KINASE GLRK"/>
    <property type="match status" value="1"/>
</dbReference>
<evidence type="ECO:0000256" key="1">
    <source>
        <dbReference type="ARBA" id="ARBA00000085"/>
    </source>
</evidence>
<keyword evidence="5 12" id="KW-0812">Transmembrane</keyword>
<dbReference type="STRING" id="1227454.C446_08681"/>
<evidence type="ECO:0000256" key="7">
    <source>
        <dbReference type="ARBA" id="ARBA00022777"/>
    </source>
</evidence>
<keyword evidence="11 12" id="KW-0472">Membrane</keyword>
<evidence type="ECO:0000256" key="11">
    <source>
        <dbReference type="ARBA" id="ARBA00023136"/>
    </source>
</evidence>
<dbReference type="InterPro" id="IPR050351">
    <property type="entry name" value="BphY/WalK/GraS-like"/>
</dbReference>
<dbReference type="Pfam" id="PF08448">
    <property type="entry name" value="PAS_4"/>
    <property type="match status" value="1"/>
</dbReference>
<dbReference type="NCBIfam" id="TIGR00229">
    <property type="entry name" value="sensory_box"/>
    <property type="match status" value="1"/>
</dbReference>
<keyword evidence="4" id="KW-0808">Transferase</keyword>
<name>M0M4I3_9EURY</name>
<evidence type="ECO:0000259" key="14">
    <source>
        <dbReference type="PROSITE" id="PS50112"/>
    </source>
</evidence>
<dbReference type="InterPro" id="IPR005467">
    <property type="entry name" value="His_kinase_dom"/>
</dbReference>
<keyword evidence="8" id="KW-0067">ATP-binding</keyword>
<dbReference type="GO" id="GO:0000156">
    <property type="term" value="F:phosphorelay response regulator activity"/>
    <property type="evidence" value="ECO:0007669"/>
    <property type="project" value="TreeGrafter"/>
</dbReference>
<proteinExistence type="predicted"/>
<evidence type="ECO:0000313" key="15">
    <source>
        <dbReference type="EMBL" id="EMA39509.1"/>
    </source>
</evidence>
<dbReference type="InterPro" id="IPR036890">
    <property type="entry name" value="HATPase_C_sf"/>
</dbReference>
<dbReference type="EMBL" id="AOMA01000082">
    <property type="protein sequence ID" value="EMA39509.1"/>
    <property type="molecule type" value="Genomic_DNA"/>
</dbReference>
<evidence type="ECO:0000256" key="12">
    <source>
        <dbReference type="SAM" id="Phobius"/>
    </source>
</evidence>
<feature type="domain" description="PAS" evidence="14">
    <location>
        <begin position="229"/>
        <end position="300"/>
    </location>
</feature>
<evidence type="ECO:0000256" key="2">
    <source>
        <dbReference type="ARBA" id="ARBA00004141"/>
    </source>
</evidence>
<dbReference type="InterPro" id="IPR004358">
    <property type="entry name" value="Sig_transdc_His_kin-like_C"/>
</dbReference>
<dbReference type="Pfam" id="PF16927">
    <property type="entry name" value="HisKA_7TM"/>
    <property type="match status" value="1"/>
</dbReference>
<dbReference type="CDD" id="cd00130">
    <property type="entry name" value="PAS"/>
    <property type="match status" value="1"/>
</dbReference>
<dbReference type="AlphaFoldDB" id="M0M4I3"/>
<dbReference type="Proteomes" id="UP000011607">
    <property type="component" value="Unassembled WGS sequence"/>
</dbReference>
<evidence type="ECO:0000313" key="16">
    <source>
        <dbReference type="Proteomes" id="UP000011607"/>
    </source>
</evidence>
<dbReference type="PANTHER" id="PTHR42878">
    <property type="entry name" value="TWO-COMPONENT HISTIDINE KINASE"/>
    <property type="match status" value="1"/>
</dbReference>